<name>A0A843XGK3_COLES</name>
<dbReference type="Proteomes" id="UP000652761">
    <property type="component" value="Unassembled WGS sequence"/>
</dbReference>
<sequence length="125" mass="14256">MVSKKRSEAKDEETSPEASCGPRVLPLQLESTAVPLGVPLAEPENELKWPPTFQEVFDKTHKKKRTNQYISDTSREVAEQVQIDPEVWVAASGAPKKDHVYGFWHNIYGHEQGVIWRLEFRLIGD</sequence>
<feature type="region of interest" description="Disordered" evidence="1">
    <location>
        <begin position="1"/>
        <end position="24"/>
    </location>
</feature>
<organism evidence="2 3">
    <name type="scientific">Colocasia esculenta</name>
    <name type="common">Wild taro</name>
    <name type="synonym">Arum esculentum</name>
    <dbReference type="NCBI Taxonomy" id="4460"/>
    <lineage>
        <taxon>Eukaryota</taxon>
        <taxon>Viridiplantae</taxon>
        <taxon>Streptophyta</taxon>
        <taxon>Embryophyta</taxon>
        <taxon>Tracheophyta</taxon>
        <taxon>Spermatophyta</taxon>
        <taxon>Magnoliopsida</taxon>
        <taxon>Liliopsida</taxon>
        <taxon>Araceae</taxon>
        <taxon>Aroideae</taxon>
        <taxon>Colocasieae</taxon>
        <taxon>Colocasia</taxon>
    </lineage>
</organism>
<keyword evidence="3" id="KW-1185">Reference proteome</keyword>
<evidence type="ECO:0000313" key="3">
    <source>
        <dbReference type="Proteomes" id="UP000652761"/>
    </source>
</evidence>
<comment type="caution">
    <text evidence="2">The sequence shown here is derived from an EMBL/GenBank/DDBJ whole genome shotgun (WGS) entry which is preliminary data.</text>
</comment>
<dbReference type="EMBL" id="NMUH01008071">
    <property type="protein sequence ID" value="MQM18267.1"/>
    <property type="molecule type" value="Genomic_DNA"/>
</dbReference>
<evidence type="ECO:0000256" key="1">
    <source>
        <dbReference type="SAM" id="MobiDB-lite"/>
    </source>
</evidence>
<feature type="compositionally biased region" description="Basic and acidic residues" evidence="1">
    <location>
        <begin position="1"/>
        <end position="13"/>
    </location>
</feature>
<proteinExistence type="predicted"/>
<gene>
    <name evidence="2" type="ORF">Taro_051256</name>
</gene>
<reference evidence="2" key="1">
    <citation type="submission" date="2017-07" db="EMBL/GenBank/DDBJ databases">
        <title>Taro Niue Genome Assembly and Annotation.</title>
        <authorList>
            <person name="Atibalentja N."/>
            <person name="Keating K."/>
            <person name="Fields C.J."/>
        </authorList>
    </citation>
    <scope>NUCLEOTIDE SEQUENCE</scope>
    <source>
        <strain evidence="2">Niue_2</strain>
        <tissue evidence="2">Leaf</tissue>
    </source>
</reference>
<accession>A0A843XGK3</accession>
<evidence type="ECO:0000313" key="2">
    <source>
        <dbReference type="EMBL" id="MQM18267.1"/>
    </source>
</evidence>
<protein>
    <submittedName>
        <fullName evidence="2">Uncharacterized protein</fullName>
    </submittedName>
</protein>
<dbReference type="AlphaFoldDB" id="A0A843XGK3"/>